<proteinExistence type="predicted"/>
<keyword evidence="3" id="KW-1185">Reference proteome</keyword>
<name>A0A8J7KXL0_9CYAN</name>
<feature type="domain" description="DUF6888" evidence="1">
    <location>
        <begin position="3"/>
        <end position="57"/>
    </location>
</feature>
<evidence type="ECO:0000313" key="3">
    <source>
        <dbReference type="Proteomes" id="UP000599391"/>
    </source>
</evidence>
<dbReference type="RefSeq" id="WP_214438264.1">
    <property type="nucleotide sequence ID" value="NZ_JAECZB010000008.1"/>
</dbReference>
<protein>
    <recommendedName>
        <fullName evidence="1">DUF6888 domain-containing protein</fullName>
    </recommendedName>
</protein>
<dbReference type="InterPro" id="IPR054181">
    <property type="entry name" value="DUF6888"/>
</dbReference>
<dbReference type="EMBL" id="JAECZB010000008">
    <property type="protein sequence ID" value="MBH8551945.1"/>
    <property type="molecule type" value="Genomic_DNA"/>
</dbReference>
<comment type="caution">
    <text evidence="2">The sequence shown here is derived from an EMBL/GenBank/DDBJ whole genome shotgun (WGS) entry which is preliminary data.</text>
</comment>
<reference evidence="2 3" key="1">
    <citation type="journal article" date="2021" name="Int. J. Syst. Evol. Microbiol.">
        <title>Amazonocrinis nigriterrae gen. nov., sp. nov., Atlanticothrix silvestris gen. nov., sp. nov. and Dendronalium phyllosphericum gen. nov., sp. nov., nostocacean cyanobacteria from Brazilian environments.</title>
        <authorList>
            <person name="Alvarenga D.O."/>
            <person name="Andreote A.P.D."/>
            <person name="Branco L.H.Z."/>
            <person name="Delbaje E."/>
            <person name="Cruz R.B."/>
            <person name="Varani A.M."/>
            <person name="Fiore M.F."/>
        </authorList>
    </citation>
    <scope>NUCLEOTIDE SEQUENCE [LARGE SCALE GENOMIC DNA]</scope>
    <source>
        <strain evidence="2 3">CENA357</strain>
    </source>
</reference>
<evidence type="ECO:0000313" key="2">
    <source>
        <dbReference type="EMBL" id="MBH8551945.1"/>
    </source>
</evidence>
<dbReference type="Proteomes" id="UP000599391">
    <property type="component" value="Unassembled WGS sequence"/>
</dbReference>
<organism evidence="2 3">
    <name type="scientific">Atlanticothrix silvestris CENA357</name>
    <dbReference type="NCBI Taxonomy" id="1725252"/>
    <lineage>
        <taxon>Bacteria</taxon>
        <taxon>Bacillati</taxon>
        <taxon>Cyanobacteriota</taxon>
        <taxon>Cyanophyceae</taxon>
        <taxon>Nostocales</taxon>
        <taxon>Nodulariaceae</taxon>
        <taxon>Atlanticothrix</taxon>
        <taxon>Atlanticothrix silvestris</taxon>
    </lineage>
</organism>
<dbReference type="AlphaFoldDB" id="A0A8J7KXL0"/>
<dbReference type="Pfam" id="PF21828">
    <property type="entry name" value="DUF6888"/>
    <property type="match status" value="1"/>
</dbReference>
<sequence length="59" mass="6987">MQEPTIEQAKELFRVCYQLTNMYCSIHLVRIDKTTSRIYILAGEETQLEIFPNGSMRYL</sequence>
<gene>
    <name evidence="2" type="ORF">I8751_06035</name>
</gene>
<accession>A0A8J7KXL0</accession>
<evidence type="ECO:0000259" key="1">
    <source>
        <dbReference type="Pfam" id="PF21828"/>
    </source>
</evidence>